<dbReference type="EMBL" id="PQ059485">
    <property type="protein sequence ID" value="XDE70260.1"/>
    <property type="molecule type" value="Genomic_DNA"/>
</dbReference>
<reference evidence="1" key="1">
    <citation type="submission" date="2024-06" db="EMBL/GenBank/DDBJ databases">
        <title>Taxonomic and functional characterisation of viruses from a lost world in the Cuatro Cienegas Basin, Mexico.</title>
        <authorList>
            <person name="Cisneros-Martinez A.M."/>
            <person name="Rodriguez-Cruz U.E."/>
            <person name="Eguiarte L.E."/>
            <person name="Souza V."/>
        </authorList>
    </citation>
    <scope>NUCLEOTIDE SEQUENCE</scope>
    <source>
        <strain evidence="1">C0N11L56</strain>
    </source>
</reference>
<organism evidence="1">
    <name type="scientific">Arfiviricetes sp</name>
    <dbReference type="NCBI Taxonomy" id="2832556"/>
    <lineage>
        <taxon>Viruses</taxon>
        <taxon>Monodnaviria</taxon>
        <taxon>Shotokuvirae</taxon>
        <taxon>Cressdnaviricota</taxon>
        <taxon>Arfiviricetes</taxon>
    </lineage>
</organism>
<accession>A0AB39A3D6</accession>
<name>A0AB39A3D6_9VIRU</name>
<proteinExistence type="predicted"/>
<evidence type="ECO:0000313" key="1">
    <source>
        <dbReference type="EMBL" id="XDE70260.1"/>
    </source>
</evidence>
<sequence length="91" mass="10881">MKNYQIINVLWNYILTGNDGYKDLSSYMLMEFCTKEIGVKDLITIRKIRDEIHKIYMENDGLDIKEHERYSILQTILHTISHTIFNREGLK</sequence>
<protein>
    <submittedName>
        <fullName evidence="1">Uncharacterized protein</fullName>
    </submittedName>
</protein>